<name>A0A7R9FMM7_9NEOP</name>
<dbReference type="InterPro" id="IPR040057">
    <property type="entry name" value="Spe-39"/>
</dbReference>
<sequence length="542" mass="61126">MFEMARHCLYPPCIMSMSQYGSQLCGVSRSGAARLGQQVRAGMDSSTTPHSTDSLAGSFSKGMVLEGPEISIRPLGALISDEALRCIIDAAAGRPRFAKGPVNVEEEVRILRRQFENRWTPPPVDETIKKILLGRPFSLELYRSLALKTELLDAAINMGDGNAILGVVLFLMKTLKKSQVYQLLRTRPAAVNQYSHYLTTRLQVNELTDLLDYVVVAWSVHREDQEGVGGHLLPSNVKMLGRSQECSMKQFQLAVQATHNPQRRIHKLKACLNNHFLAPNKDRQLVENYVKLLEWQLSMAGTDAELCKTLVGQSVLGSLSHACRHHWGEPRGTSGSPLTLSSQQGVSARQFQWTVLNVRASLQAWDDIDGLFITKSWLGGQKVKSVVLMERVVEQLHRHKAPYEVLFKYLGLIDNLDKRMAVARRIKCHKAVIDVFVLQRDRQALTHYKASLLAQSEDYFYAENALRATDVANETVQREMLSKNKMKLDEAIFMAVNSEAAAQLPQHWLGTKTKRQAQWKYTDYLETTSLNREVPIINKDFL</sequence>
<dbReference type="GO" id="GO:0005769">
    <property type="term" value="C:early endosome"/>
    <property type="evidence" value="ECO:0007669"/>
    <property type="project" value="UniProtKB-SubCell"/>
</dbReference>
<organism evidence="6">
    <name type="scientific">Timema tahoe</name>
    <dbReference type="NCBI Taxonomy" id="61484"/>
    <lineage>
        <taxon>Eukaryota</taxon>
        <taxon>Metazoa</taxon>
        <taxon>Ecdysozoa</taxon>
        <taxon>Arthropoda</taxon>
        <taxon>Hexapoda</taxon>
        <taxon>Insecta</taxon>
        <taxon>Pterygota</taxon>
        <taxon>Neoptera</taxon>
        <taxon>Polyneoptera</taxon>
        <taxon>Phasmatodea</taxon>
        <taxon>Timematodea</taxon>
        <taxon>Timematoidea</taxon>
        <taxon>Timematidae</taxon>
        <taxon>Timema</taxon>
    </lineage>
</organism>
<dbReference type="EMBL" id="OE001198">
    <property type="protein sequence ID" value="CAD7456238.1"/>
    <property type="molecule type" value="Genomic_DNA"/>
</dbReference>
<proteinExistence type="predicted"/>
<dbReference type="GO" id="GO:0005770">
    <property type="term" value="C:late endosome"/>
    <property type="evidence" value="ECO:0007669"/>
    <property type="project" value="UniProtKB-SubCell"/>
</dbReference>
<dbReference type="GO" id="GO:0006886">
    <property type="term" value="P:intracellular protein transport"/>
    <property type="evidence" value="ECO:0007669"/>
    <property type="project" value="TreeGrafter"/>
</dbReference>
<comment type="subcellular location">
    <subcellularLocation>
        <location evidence="2">Cytoplasmic vesicle</location>
    </subcellularLocation>
    <subcellularLocation>
        <location evidence="1">Early endosome</location>
    </subcellularLocation>
    <subcellularLocation>
        <location evidence="3">Late endosome</location>
    </subcellularLocation>
</comment>
<gene>
    <name evidence="6" type="ORF">TTEB3V08_LOCUS4271</name>
</gene>
<evidence type="ECO:0000313" key="6">
    <source>
        <dbReference type="EMBL" id="CAD7456238.1"/>
    </source>
</evidence>
<dbReference type="GO" id="GO:0007034">
    <property type="term" value="P:vacuolar transport"/>
    <property type="evidence" value="ECO:0007669"/>
    <property type="project" value="TreeGrafter"/>
</dbReference>
<keyword evidence="4" id="KW-0967">Endosome</keyword>
<evidence type="ECO:0000256" key="5">
    <source>
        <dbReference type="ARBA" id="ARBA00023329"/>
    </source>
</evidence>
<evidence type="ECO:0000256" key="1">
    <source>
        <dbReference type="ARBA" id="ARBA00004412"/>
    </source>
</evidence>
<accession>A0A7R9FMM7</accession>
<reference evidence="6" key="1">
    <citation type="submission" date="2020-11" db="EMBL/GenBank/DDBJ databases">
        <authorList>
            <person name="Tran Van P."/>
        </authorList>
    </citation>
    <scope>NUCLEOTIDE SEQUENCE</scope>
</reference>
<evidence type="ECO:0000256" key="2">
    <source>
        <dbReference type="ARBA" id="ARBA00004541"/>
    </source>
</evidence>
<dbReference type="PANTHER" id="PTHR13364">
    <property type="entry name" value="DEFECTIVE SPERMATOGENESIS PROTEIN 39"/>
    <property type="match status" value="1"/>
</dbReference>
<keyword evidence="5" id="KW-0968">Cytoplasmic vesicle</keyword>
<dbReference type="PANTHER" id="PTHR13364:SF6">
    <property type="entry name" value="SPERMATOGENESIS-DEFECTIVE PROTEIN 39 HOMOLOG"/>
    <property type="match status" value="1"/>
</dbReference>
<protein>
    <submittedName>
        <fullName evidence="6">Uncharacterized protein</fullName>
    </submittedName>
</protein>
<dbReference type="AlphaFoldDB" id="A0A7R9FMM7"/>
<evidence type="ECO:0000256" key="3">
    <source>
        <dbReference type="ARBA" id="ARBA00004603"/>
    </source>
</evidence>
<evidence type="ECO:0000256" key="4">
    <source>
        <dbReference type="ARBA" id="ARBA00022753"/>
    </source>
</evidence>